<name>A2DXW4_TRIV3</name>
<dbReference type="GO" id="GO:0019788">
    <property type="term" value="F:NEDD8 transferase activity"/>
    <property type="evidence" value="ECO:0000318"/>
    <property type="project" value="GO_Central"/>
</dbReference>
<dbReference type="EMBL" id="DS113266">
    <property type="protein sequence ID" value="EAY14700.1"/>
    <property type="molecule type" value="Genomic_DNA"/>
</dbReference>
<evidence type="ECO:0000256" key="5">
    <source>
        <dbReference type="ARBA" id="ARBA00022840"/>
    </source>
</evidence>
<dbReference type="InterPro" id="IPR016135">
    <property type="entry name" value="UBQ-conjugating_enzyme/RWD"/>
</dbReference>
<evidence type="ECO:0000256" key="3">
    <source>
        <dbReference type="ARBA" id="ARBA00022741"/>
    </source>
</evidence>
<reference evidence="11" key="2">
    <citation type="journal article" date="2007" name="Science">
        <title>Draft genome sequence of the sexually transmitted pathogen Trichomonas vaginalis.</title>
        <authorList>
            <person name="Carlton J.M."/>
            <person name="Hirt R.P."/>
            <person name="Silva J.C."/>
            <person name="Delcher A.L."/>
            <person name="Schatz M."/>
            <person name="Zhao Q."/>
            <person name="Wortman J.R."/>
            <person name="Bidwell S.L."/>
            <person name="Alsmark U.C.M."/>
            <person name="Besteiro S."/>
            <person name="Sicheritz-Ponten T."/>
            <person name="Noel C.J."/>
            <person name="Dacks J.B."/>
            <person name="Foster P.G."/>
            <person name="Simillion C."/>
            <person name="Van de Peer Y."/>
            <person name="Miranda-Saavedra D."/>
            <person name="Barton G.J."/>
            <person name="Westrop G.D."/>
            <person name="Mueller S."/>
            <person name="Dessi D."/>
            <person name="Fiori P.L."/>
            <person name="Ren Q."/>
            <person name="Paulsen I."/>
            <person name="Zhang H."/>
            <person name="Bastida-Corcuera F.D."/>
            <person name="Simoes-Barbosa A."/>
            <person name="Brown M.T."/>
            <person name="Hayes R.D."/>
            <person name="Mukherjee M."/>
            <person name="Okumura C.Y."/>
            <person name="Schneider R."/>
            <person name="Smith A.J."/>
            <person name="Vanacova S."/>
            <person name="Villalvazo M."/>
            <person name="Haas B.J."/>
            <person name="Pertea M."/>
            <person name="Feldblyum T.V."/>
            <person name="Utterback T.R."/>
            <person name="Shu C.L."/>
            <person name="Osoegawa K."/>
            <person name="de Jong P.J."/>
            <person name="Hrdy I."/>
            <person name="Horvathova L."/>
            <person name="Zubacova Z."/>
            <person name="Dolezal P."/>
            <person name="Malik S.B."/>
            <person name="Logsdon J.M. Jr."/>
            <person name="Henze K."/>
            <person name="Gupta A."/>
            <person name="Wang C.C."/>
            <person name="Dunne R.L."/>
            <person name="Upcroft J.A."/>
            <person name="Upcroft P."/>
            <person name="White O."/>
            <person name="Salzberg S.L."/>
            <person name="Tang P."/>
            <person name="Chiu C.-H."/>
            <person name="Lee Y.-S."/>
            <person name="Embley T.M."/>
            <person name="Coombs G.H."/>
            <person name="Mottram J.C."/>
            <person name="Tachezy J."/>
            <person name="Fraser-Liggett C.M."/>
            <person name="Johnson P.J."/>
        </authorList>
    </citation>
    <scope>NUCLEOTIDE SEQUENCE [LARGE SCALE GENOMIC DNA]</scope>
    <source>
        <strain evidence="11">G3</strain>
    </source>
</reference>
<evidence type="ECO:0000313" key="11">
    <source>
        <dbReference type="EMBL" id="EAY14700.1"/>
    </source>
</evidence>
<dbReference type="InterPro" id="IPR000608">
    <property type="entry name" value="UBC"/>
</dbReference>
<dbReference type="GO" id="GO:0061654">
    <property type="term" value="F:NEDD8 conjugating enzyme activity"/>
    <property type="evidence" value="ECO:0007669"/>
    <property type="project" value="UniProtKB-EC"/>
</dbReference>
<keyword evidence="3 9" id="KW-0547">Nucleotide-binding</keyword>
<dbReference type="GO" id="GO:0005829">
    <property type="term" value="C:cytosol"/>
    <property type="evidence" value="ECO:0000318"/>
    <property type="project" value="GO_Central"/>
</dbReference>
<dbReference type="AlphaFoldDB" id="A2DXW4"/>
<evidence type="ECO:0000256" key="2">
    <source>
        <dbReference type="ARBA" id="ARBA00022679"/>
    </source>
</evidence>
<dbReference type="RefSeq" id="XP_001326923.1">
    <property type="nucleotide sequence ID" value="XM_001326888.1"/>
</dbReference>
<dbReference type="STRING" id="5722.A2DXW4"/>
<keyword evidence="5 9" id="KW-0067">ATP-binding</keyword>
<feature type="active site" description="Glycyl thioester intermediate" evidence="8">
    <location>
        <position position="101"/>
    </location>
</feature>
<dbReference type="PROSITE" id="PS00183">
    <property type="entry name" value="UBC_1"/>
    <property type="match status" value="1"/>
</dbReference>
<dbReference type="eggNOG" id="KOG0420">
    <property type="taxonomic scope" value="Eukaryota"/>
</dbReference>
<proteinExistence type="inferred from homology"/>
<dbReference type="SMR" id="A2DXW4"/>
<dbReference type="OMA" id="YDNIVSP"/>
<keyword evidence="4 9" id="KW-0833">Ubl conjugation pathway</keyword>
<keyword evidence="2" id="KW-0808">Transferase</keyword>
<evidence type="ECO:0000256" key="4">
    <source>
        <dbReference type="ARBA" id="ARBA00022786"/>
    </source>
</evidence>
<organism evidence="11 12">
    <name type="scientific">Trichomonas vaginalis (strain ATCC PRA-98 / G3)</name>
    <dbReference type="NCBI Taxonomy" id="412133"/>
    <lineage>
        <taxon>Eukaryota</taxon>
        <taxon>Metamonada</taxon>
        <taxon>Parabasalia</taxon>
        <taxon>Trichomonadida</taxon>
        <taxon>Trichomonadidae</taxon>
        <taxon>Trichomonas</taxon>
    </lineage>
</organism>
<evidence type="ECO:0000256" key="9">
    <source>
        <dbReference type="RuleBase" id="RU362109"/>
    </source>
</evidence>
<feature type="domain" description="UBC core" evidence="10">
    <location>
        <begin position="17"/>
        <end position="163"/>
    </location>
</feature>
<dbReference type="EC" id="2.3.2.34" evidence="7"/>
<evidence type="ECO:0000259" key="10">
    <source>
        <dbReference type="PROSITE" id="PS50127"/>
    </source>
</evidence>
<dbReference type="FunCoup" id="A2DXW4">
    <property type="interactions" value="1098"/>
</dbReference>
<evidence type="ECO:0000256" key="1">
    <source>
        <dbReference type="ARBA" id="ARBA00005032"/>
    </source>
</evidence>
<dbReference type="InterPro" id="IPR050113">
    <property type="entry name" value="Ub_conjugating_enzyme"/>
</dbReference>
<dbReference type="FunFam" id="3.10.110.10:FF:000033">
    <property type="entry name" value="NEDD8-conjugating enzyme UBE2F"/>
    <property type="match status" value="1"/>
</dbReference>
<evidence type="ECO:0000313" key="12">
    <source>
        <dbReference type="Proteomes" id="UP000001542"/>
    </source>
</evidence>
<dbReference type="InParanoid" id="A2DXW4"/>
<evidence type="ECO:0000256" key="8">
    <source>
        <dbReference type="PROSITE-ProRule" id="PRU10133"/>
    </source>
</evidence>
<comment type="pathway">
    <text evidence="1">Protein modification; protein neddylation.</text>
</comment>
<sequence length="164" mass="18702">MNDKNNAVRKVLGVRHKANQAQVRLNKDLDEAVSEGIKLSFPEANNIQKFIVLIQPATGHWRAGKFEFEFTIPDDWPITKPDIKILTRVWHPNIDENGAVCLSILRDNYLATLSISQFVAGLQYLFIEPNPNSPLNTEAATMFKNEPAKFQETVDDYIEKYCPK</sequence>
<dbReference type="Gene3D" id="3.10.110.10">
    <property type="entry name" value="Ubiquitin Conjugating Enzyme"/>
    <property type="match status" value="1"/>
</dbReference>
<dbReference type="VEuPathDB" id="TrichDB:TVAGG3_0961280"/>
<dbReference type="GO" id="GO:0005524">
    <property type="term" value="F:ATP binding"/>
    <property type="evidence" value="ECO:0007669"/>
    <property type="project" value="UniProtKB-UniRule"/>
</dbReference>
<gene>
    <name evidence="11" type="ORF">TVAG_038060</name>
</gene>
<comment type="similarity">
    <text evidence="9">Belongs to the ubiquitin-conjugating enzyme family.</text>
</comment>
<reference evidence="11" key="1">
    <citation type="submission" date="2006-10" db="EMBL/GenBank/DDBJ databases">
        <authorList>
            <person name="Amadeo P."/>
            <person name="Zhao Q."/>
            <person name="Wortman J."/>
            <person name="Fraser-Liggett C."/>
            <person name="Carlton J."/>
        </authorList>
    </citation>
    <scope>NUCLEOTIDE SEQUENCE</scope>
    <source>
        <strain evidence="11">G3</strain>
    </source>
</reference>
<dbReference type="Proteomes" id="UP000001542">
    <property type="component" value="Unassembled WGS sequence"/>
</dbReference>
<protein>
    <recommendedName>
        <fullName evidence="7">E2 NEDD8-conjugating enzyme</fullName>
        <ecNumber evidence="7">2.3.2.34</ecNumber>
    </recommendedName>
</protein>
<dbReference type="VEuPathDB" id="TrichDB:TVAG_038060"/>
<evidence type="ECO:0000256" key="6">
    <source>
        <dbReference type="ARBA" id="ARBA00043698"/>
    </source>
</evidence>
<dbReference type="SUPFAM" id="SSF54495">
    <property type="entry name" value="UBC-like"/>
    <property type="match status" value="1"/>
</dbReference>
<dbReference type="SMART" id="SM00212">
    <property type="entry name" value="UBCc"/>
    <property type="match status" value="1"/>
</dbReference>
<dbReference type="Pfam" id="PF00179">
    <property type="entry name" value="UQ_con"/>
    <property type="match status" value="1"/>
</dbReference>
<accession>A2DXW4</accession>
<keyword evidence="12" id="KW-1185">Reference proteome</keyword>
<dbReference type="GO" id="GO:0005634">
    <property type="term" value="C:nucleus"/>
    <property type="evidence" value="ECO:0000318"/>
    <property type="project" value="GO_Central"/>
</dbReference>
<comment type="catalytic activity">
    <reaction evidence="6">
        <text>[E1 NEDD8-activating enzyme]-S-[NEDD8 protein]-yl-L-cysteine + [E2 NEDD8-conjugating enzyme]-L-cysteine = [E1 NEDD8-activating enzyme]-L-cysteine + [E2 NEDD8-conjugating enzyme]-S-[NEDD8-protein]-yl-L-cysteine.</text>
        <dbReference type="EC" id="2.3.2.34"/>
    </reaction>
</comment>
<dbReference type="PANTHER" id="PTHR24067">
    <property type="entry name" value="UBIQUITIN-CONJUGATING ENZYME E2"/>
    <property type="match status" value="1"/>
</dbReference>
<dbReference type="InterPro" id="IPR023313">
    <property type="entry name" value="UBQ-conjugating_AS"/>
</dbReference>
<dbReference type="OrthoDB" id="10249039at2759"/>
<dbReference type="PROSITE" id="PS50127">
    <property type="entry name" value="UBC_2"/>
    <property type="match status" value="1"/>
</dbReference>
<dbReference type="KEGG" id="tva:4772687"/>
<dbReference type="GO" id="GO:0045116">
    <property type="term" value="P:protein neddylation"/>
    <property type="evidence" value="ECO:0000318"/>
    <property type="project" value="GO_Central"/>
</dbReference>
<evidence type="ECO:0000256" key="7">
    <source>
        <dbReference type="ARBA" id="ARBA00044047"/>
    </source>
</evidence>
<dbReference type="CDD" id="cd23794">
    <property type="entry name" value="UBCc_UBE2F_UBE2M"/>
    <property type="match status" value="1"/>
</dbReference>